<dbReference type="PANTHER" id="PTHR22951">
    <property type="entry name" value="CLATHRIN ASSEMBLY PROTEIN"/>
    <property type="match status" value="1"/>
</dbReference>
<evidence type="ECO:0000256" key="4">
    <source>
        <dbReference type="ARBA" id="ARBA00022583"/>
    </source>
</evidence>
<dbReference type="AlphaFoldDB" id="A0A1S4AVK6"/>
<keyword evidence="4" id="KW-0254">Endocytosis</keyword>
<dbReference type="RefSeq" id="XP_016480762.1">
    <property type="nucleotide sequence ID" value="XM_016625276.1"/>
</dbReference>
<dbReference type="STRING" id="4097.A0A1S4AVK6"/>
<gene>
    <name evidence="12" type="primary">LOC107801871</name>
</gene>
<feature type="region of interest" description="Disordered" evidence="9">
    <location>
        <begin position="503"/>
        <end position="528"/>
    </location>
</feature>
<dbReference type="GO" id="GO:0006900">
    <property type="term" value="P:vesicle budding from membrane"/>
    <property type="evidence" value="ECO:0000318"/>
    <property type="project" value="GO_Central"/>
</dbReference>
<dbReference type="InterPro" id="IPR013809">
    <property type="entry name" value="ENTH"/>
</dbReference>
<dbReference type="InterPro" id="IPR011417">
    <property type="entry name" value="ANTH_dom"/>
</dbReference>
<dbReference type="GO" id="GO:0032050">
    <property type="term" value="F:clathrin heavy chain binding"/>
    <property type="evidence" value="ECO:0000318"/>
    <property type="project" value="GO_Central"/>
</dbReference>
<dbReference type="InterPro" id="IPR014712">
    <property type="entry name" value="ANTH_dom_sf"/>
</dbReference>
<evidence type="ECO:0000256" key="3">
    <source>
        <dbReference type="ARBA" id="ARBA00004600"/>
    </source>
</evidence>
<dbReference type="InterPro" id="IPR045192">
    <property type="entry name" value="AP180-like"/>
</dbReference>
<dbReference type="InterPro" id="IPR008942">
    <property type="entry name" value="ENTH_VHS"/>
</dbReference>
<dbReference type="SUPFAM" id="SSF89009">
    <property type="entry name" value="GAT-like domain"/>
    <property type="match status" value="1"/>
</dbReference>
<evidence type="ECO:0000256" key="8">
    <source>
        <dbReference type="ARBA" id="ARBA00023329"/>
    </source>
</evidence>
<dbReference type="PANTHER" id="PTHR22951:SF75">
    <property type="entry name" value="CLATHRIN COAT ASSEMBLY PROTEIN AP180"/>
    <property type="match status" value="1"/>
</dbReference>
<accession>A0A1S4AVK6</accession>
<keyword evidence="6" id="KW-0472">Membrane</keyword>
<feature type="compositionally biased region" description="Basic and acidic residues" evidence="9">
    <location>
        <begin position="512"/>
        <end position="522"/>
    </location>
</feature>
<feature type="region of interest" description="Disordered" evidence="9">
    <location>
        <begin position="439"/>
        <end position="488"/>
    </location>
</feature>
<dbReference type="GO" id="GO:0005794">
    <property type="term" value="C:Golgi apparatus"/>
    <property type="evidence" value="ECO:0007669"/>
    <property type="project" value="UniProtKB-SubCell"/>
</dbReference>
<protein>
    <submittedName>
        <fullName evidence="12">Clathrin coat assembly protein AP180-like</fullName>
    </submittedName>
</protein>
<dbReference type="OMA" id="CWELVLA"/>
<dbReference type="InterPro" id="IPR048050">
    <property type="entry name" value="ANTH_N_plant"/>
</dbReference>
<dbReference type="Pfam" id="PF07651">
    <property type="entry name" value="ANTH"/>
    <property type="match status" value="1"/>
</dbReference>
<evidence type="ECO:0000256" key="9">
    <source>
        <dbReference type="SAM" id="MobiDB-lite"/>
    </source>
</evidence>
<evidence type="ECO:0000256" key="5">
    <source>
        <dbReference type="ARBA" id="ARBA00023034"/>
    </source>
</evidence>
<dbReference type="Proteomes" id="UP000790787">
    <property type="component" value="Chromosome 8"/>
</dbReference>
<evidence type="ECO:0000256" key="1">
    <source>
        <dbReference type="ARBA" id="ARBA00004132"/>
    </source>
</evidence>
<dbReference type="OrthoDB" id="44015at2759"/>
<evidence type="ECO:0000256" key="7">
    <source>
        <dbReference type="ARBA" id="ARBA00023176"/>
    </source>
</evidence>
<organism evidence="11 12">
    <name type="scientific">Nicotiana tabacum</name>
    <name type="common">Common tobacco</name>
    <dbReference type="NCBI Taxonomy" id="4097"/>
    <lineage>
        <taxon>Eukaryota</taxon>
        <taxon>Viridiplantae</taxon>
        <taxon>Streptophyta</taxon>
        <taxon>Embryophyta</taxon>
        <taxon>Tracheophyta</taxon>
        <taxon>Spermatophyta</taxon>
        <taxon>Magnoliopsida</taxon>
        <taxon>eudicotyledons</taxon>
        <taxon>Gunneridae</taxon>
        <taxon>Pentapetalae</taxon>
        <taxon>asterids</taxon>
        <taxon>lamiids</taxon>
        <taxon>Solanales</taxon>
        <taxon>Solanaceae</taxon>
        <taxon>Nicotianoideae</taxon>
        <taxon>Nicotianeae</taxon>
        <taxon>Nicotiana</taxon>
    </lineage>
</organism>
<comment type="subcellular location">
    <subcellularLocation>
        <location evidence="1">Cytoplasmic vesicle</location>
        <location evidence="1">Clathrin-coated vesicle</location>
    </subcellularLocation>
    <subcellularLocation>
        <location evidence="2">Golgi apparatus</location>
    </subcellularLocation>
    <subcellularLocation>
        <location evidence="3">Membrane</location>
        <location evidence="3">Clathrin-coated pit</location>
    </subcellularLocation>
</comment>
<reference evidence="11" key="1">
    <citation type="journal article" date="2014" name="Nat. Commun.">
        <title>The tobacco genome sequence and its comparison with those of tomato and potato.</title>
        <authorList>
            <person name="Sierro N."/>
            <person name="Battey J.N."/>
            <person name="Ouadi S."/>
            <person name="Bakaher N."/>
            <person name="Bovet L."/>
            <person name="Willig A."/>
            <person name="Goepfert S."/>
            <person name="Peitsch M.C."/>
            <person name="Ivanov N.V."/>
        </authorList>
    </citation>
    <scope>NUCLEOTIDE SEQUENCE [LARGE SCALE GENOMIC DNA]</scope>
</reference>
<dbReference type="FunFam" id="1.25.40.90:FF:000019">
    <property type="entry name" value="Clathrin coat assembly protein"/>
    <property type="match status" value="1"/>
</dbReference>
<name>A0A1S4AVK6_TOBAC</name>
<dbReference type="GO" id="GO:0030136">
    <property type="term" value="C:clathrin-coated vesicle"/>
    <property type="evidence" value="ECO:0000318"/>
    <property type="project" value="GO_Central"/>
</dbReference>
<feature type="region of interest" description="Disordered" evidence="9">
    <location>
        <begin position="164"/>
        <end position="185"/>
    </location>
</feature>
<dbReference type="FunFam" id="1.20.58.150:FF:000005">
    <property type="entry name" value="putative clathrin assembly protein At2g25430"/>
    <property type="match status" value="1"/>
</dbReference>
<dbReference type="GO" id="GO:0005545">
    <property type="term" value="F:1-phosphatidylinositol binding"/>
    <property type="evidence" value="ECO:0000318"/>
    <property type="project" value="GO_Central"/>
</dbReference>
<feature type="compositionally biased region" description="Basic and acidic residues" evidence="9">
    <location>
        <begin position="448"/>
        <end position="480"/>
    </location>
</feature>
<keyword evidence="11" id="KW-1185">Reference proteome</keyword>
<sequence>MPSKLKKAIGAVKDQTSISLAKVASNTSSTLEVAVLKATSHDDVPVDDRYVQEVIKLVSSNKAYAAACARAIGKRIGRTRNWIVALKSLMLVLRIFQDGDPYFPREVLHAMKRGAKILNLSSFRDDSNSSPWDFTAFVRTFALYLDERLDCFLTGKLQRRYNNRERENSSSHYRTSMSSRRRGDEPVRDMKPVMLLDKISYWQRLIERAIATRPTGAAKTNRLVQIALYAVVQESFDLYKDISDGLALVLDSFFHLPYQSCVNAFQTCVKAAKQFEEISAFYSVCKSIGVGRTSEYPSVQTISEELIETLQEFLKDQSSFPAHTQTKSHLLLPGPGGSTRTTSSKRDSYGGQSEFSLATETTEPYSERSINSGVDSRCTSLEDLISATETWKSPANISIDLEAYSDIQFEKQLHEKDDTGSTHSLPVSNSMVDLVSLPDWQGYDEDDDRKQEEDKQQKQEAVKDQEINKEKAAHQQEHKQNPSLDSNSAKEWELVLTEAIPSTSFNAFPEQPKPENLPRNETRGSSNEAMITPSASFNAFPEQPTPGHLPRNEATGLSTEAIITPSASFNAFPEQGQEIAPTNEAIGTSSEEVSSSNGWELVLFENIPQAQSTQSMPSTTNNVNSFNFATLDELYNQNPVPMFPNGGQNSQYTASTNNFWNDQNLSLNLPPPNNGLNAYTHQNPVLPAPQHYNPFLQDTSMDLAMVAVTTATTTATATYPTMATNAPFTFPTSTDMFSSSTPAPTFQATPTFSAQNSTSGAVQSGVEDPFATFSSSDQMFNGIPNEQNLLHEQQLWLQNQNKIIAKHMA</sequence>
<dbReference type="GO" id="GO:0072583">
    <property type="term" value="P:clathrin-dependent endocytosis"/>
    <property type="evidence" value="ECO:0000318"/>
    <property type="project" value="GO_Central"/>
</dbReference>
<evidence type="ECO:0000256" key="2">
    <source>
        <dbReference type="ARBA" id="ARBA00004555"/>
    </source>
</evidence>
<dbReference type="Gene3D" id="1.25.40.90">
    <property type="match status" value="1"/>
</dbReference>
<proteinExistence type="predicted"/>
<dbReference type="SUPFAM" id="SSF48464">
    <property type="entry name" value="ENTH/VHS domain"/>
    <property type="match status" value="1"/>
</dbReference>
<dbReference type="PROSITE" id="PS50942">
    <property type="entry name" value="ENTH"/>
    <property type="match status" value="1"/>
</dbReference>
<keyword evidence="8" id="KW-0968">Cytoplasmic vesicle</keyword>
<dbReference type="GeneID" id="107801871"/>
<feature type="domain" description="ENTH" evidence="10">
    <location>
        <begin position="23"/>
        <end position="159"/>
    </location>
</feature>
<dbReference type="RefSeq" id="XP_016480762.1">
    <property type="nucleotide sequence ID" value="XM_016625276.2"/>
</dbReference>
<keyword evidence="5" id="KW-0333">Golgi apparatus</keyword>
<reference evidence="12" key="2">
    <citation type="submission" date="2025-08" db="UniProtKB">
        <authorList>
            <consortium name="RefSeq"/>
        </authorList>
    </citation>
    <scope>IDENTIFICATION</scope>
    <source>
        <tissue evidence="12">Leaf</tissue>
    </source>
</reference>
<dbReference type="GO" id="GO:0048268">
    <property type="term" value="P:clathrin coat assembly"/>
    <property type="evidence" value="ECO:0007669"/>
    <property type="project" value="InterPro"/>
</dbReference>
<dbReference type="KEGG" id="nta:107801871"/>
<dbReference type="SMART" id="SM00273">
    <property type="entry name" value="ENTH"/>
    <property type="match status" value="1"/>
</dbReference>
<evidence type="ECO:0000313" key="12">
    <source>
        <dbReference type="RefSeq" id="XP_016480762.1"/>
    </source>
</evidence>
<feature type="compositionally biased region" description="Polar residues" evidence="9">
    <location>
        <begin position="350"/>
        <end position="373"/>
    </location>
</feature>
<dbReference type="CDD" id="cd16987">
    <property type="entry name" value="ANTH_N_AP180_plant"/>
    <property type="match status" value="1"/>
</dbReference>
<dbReference type="Gene3D" id="1.20.58.150">
    <property type="entry name" value="ANTH domain"/>
    <property type="match status" value="1"/>
</dbReference>
<feature type="region of interest" description="Disordered" evidence="9">
    <location>
        <begin position="325"/>
        <end position="373"/>
    </location>
</feature>
<dbReference type="GO" id="GO:0005546">
    <property type="term" value="F:phosphatidylinositol-4,5-bisphosphate binding"/>
    <property type="evidence" value="ECO:0000318"/>
    <property type="project" value="GO_Central"/>
</dbReference>
<dbReference type="GO" id="GO:0000149">
    <property type="term" value="F:SNARE binding"/>
    <property type="evidence" value="ECO:0000318"/>
    <property type="project" value="GO_Central"/>
</dbReference>
<dbReference type="PaxDb" id="4097-A0A1S4AVK6"/>
<evidence type="ECO:0000313" key="11">
    <source>
        <dbReference type="Proteomes" id="UP000790787"/>
    </source>
</evidence>
<evidence type="ECO:0000259" key="10">
    <source>
        <dbReference type="PROSITE" id="PS50942"/>
    </source>
</evidence>
<keyword evidence="7" id="KW-0168">Coated pit</keyword>
<evidence type="ECO:0000256" key="6">
    <source>
        <dbReference type="ARBA" id="ARBA00023136"/>
    </source>
</evidence>
<dbReference type="SMR" id="A0A1S4AVK6"/>
<dbReference type="GO" id="GO:0005905">
    <property type="term" value="C:clathrin-coated pit"/>
    <property type="evidence" value="ECO:0000318"/>
    <property type="project" value="GO_Central"/>
</dbReference>